<dbReference type="EMBL" id="SNUX01000001">
    <property type="protein sequence ID" value="TES51405.1"/>
    <property type="molecule type" value="Genomic_DNA"/>
</dbReference>
<dbReference type="PANTHER" id="PTHR31302:SF31">
    <property type="entry name" value="PHOSPHODIESTERASE YAEI"/>
    <property type="match status" value="1"/>
</dbReference>
<evidence type="ECO:0000259" key="3">
    <source>
        <dbReference type="Pfam" id="PF00149"/>
    </source>
</evidence>
<dbReference type="Gene3D" id="3.60.21.10">
    <property type="match status" value="1"/>
</dbReference>
<dbReference type="GO" id="GO:0016020">
    <property type="term" value="C:membrane"/>
    <property type="evidence" value="ECO:0007669"/>
    <property type="project" value="GOC"/>
</dbReference>
<dbReference type="GO" id="GO:0008758">
    <property type="term" value="F:UDP-2,3-diacylglucosamine hydrolase activity"/>
    <property type="evidence" value="ECO:0007669"/>
    <property type="project" value="TreeGrafter"/>
</dbReference>
<dbReference type="InterPro" id="IPR004843">
    <property type="entry name" value="Calcineurin-like_PHP"/>
</dbReference>
<dbReference type="GO" id="GO:0009245">
    <property type="term" value="P:lipid A biosynthetic process"/>
    <property type="evidence" value="ECO:0007669"/>
    <property type="project" value="TreeGrafter"/>
</dbReference>
<feature type="domain" description="Calcineurin-like phosphoesterase" evidence="3">
    <location>
        <begin position="50"/>
        <end position="219"/>
    </location>
</feature>
<dbReference type="Proteomes" id="UP000298210">
    <property type="component" value="Unassembled WGS sequence"/>
</dbReference>
<protein>
    <submittedName>
        <fullName evidence="4">Metallophosphoesterase</fullName>
    </submittedName>
</protein>
<organism evidence="4 5">
    <name type="scientific">Shouchella lehensis</name>
    <dbReference type="NCBI Taxonomy" id="300825"/>
    <lineage>
        <taxon>Bacteria</taxon>
        <taxon>Bacillati</taxon>
        <taxon>Bacillota</taxon>
        <taxon>Bacilli</taxon>
        <taxon>Bacillales</taxon>
        <taxon>Bacillaceae</taxon>
        <taxon>Shouchella</taxon>
    </lineage>
</organism>
<dbReference type="InterPro" id="IPR051158">
    <property type="entry name" value="Metallophosphoesterase_sf"/>
</dbReference>
<keyword evidence="2" id="KW-0378">Hydrolase</keyword>
<keyword evidence="1" id="KW-0479">Metal-binding</keyword>
<dbReference type="GO" id="GO:0046872">
    <property type="term" value="F:metal ion binding"/>
    <property type="evidence" value="ECO:0007669"/>
    <property type="project" value="UniProtKB-KW"/>
</dbReference>
<evidence type="ECO:0000313" key="5">
    <source>
        <dbReference type="Proteomes" id="UP000298210"/>
    </source>
</evidence>
<dbReference type="AlphaFoldDB" id="A0A4Y7WRZ2"/>
<evidence type="ECO:0000256" key="2">
    <source>
        <dbReference type="ARBA" id="ARBA00022801"/>
    </source>
</evidence>
<sequence length="283" mass="31712">MLLFSRKTILVLLLLFVVAIFFFYTQNHRIVLSSHTIEVPQMDSTHNGITIVHLSDLHSAEFGEKNERLLQNVEQQEPSFIFMTGDLIDSYTSNNGEGVDLMRELVSIAPTYYVTGNHEWRLGIVEELEETLVEIGVTVLRNEAFTIEHEGFSFQLVGIDDPDSRGTASPEEIVKDLLNEAIPSSATDSFTILLSHRPEVFSIYQDTHADLVFSGHAHGGQVRLPLIGGILAPGQGLFPDYSEGIYEEKNTKMIVSRGLGNSLFPLRLFNRPEVIRIDLQPLS</sequence>
<name>A0A4Y7WRZ2_9BACI</name>
<comment type="caution">
    <text evidence="4">The sequence shown here is derived from an EMBL/GenBank/DDBJ whole genome shotgun (WGS) entry which is preliminary data.</text>
</comment>
<proteinExistence type="predicted"/>
<dbReference type="PANTHER" id="PTHR31302">
    <property type="entry name" value="TRANSMEMBRANE PROTEIN WITH METALLOPHOSPHOESTERASE DOMAIN-RELATED"/>
    <property type="match status" value="1"/>
</dbReference>
<evidence type="ECO:0000313" key="4">
    <source>
        <dbReference type="EMBL" id="TES51405.1"/>
    </source>
</evidence>
<evidence type="ECO:0000256" key="1">
    <source>
        <dbReference type="ARBA" id="ARBA00022723"/>
    </source>
</evidence>
<dbReference type="Pfam" id="PF00149">
    <property type="entry name" value="Metallophos"/>
    <property type="match status" value="1"/>
</dbReference>
<dbReference type="InterPro" id="IPR029052">
    <property type="entry name" value="Metallo-depent_PP-like"/>
</dbReference>
<accession>A0A4Y7WRZ2</accession>
<reference evidence="4 5" key="1">
    <citation type="submission" date="2019-03" db="EMBL/GenBank/DDBJ databases">
        <authorList>
            <person name="Liu G."/>
        </authorList>
    </citation>
    <scope>NUCLEOTIDE SEQUENCE [LARGE SCALE GENOMIC DNA]</scope>
    <source>
        <strain evidence="4 5">DSM 19099</strain>
    </source>
</reference>
<dbReference type="CDD" id="cd07385">
    <property type="entry name" value="MPP_YkuE_C"/>
    <property type="match status" value="1"/>
</dbReference>
<gene>
    <name evidence="4" type="ORF">E2L03_05660</name>
</gene>
<dbReference type="SUPFAM" id="SSF56300">
    <property type="entry name" value="Metallo-dependent phosphatases"/>
    <property type="match status" value="1"/>
</dbReference>